<organism evidence="2 3">
    <name type="scientific">Mesorhizobium onobrychidis</name>
    <dbReference type="NCBI Taxonomy" id="2775404"/>
    <lineage>
        <taxon>Bacteria</taxon>
        <taxon>Pseudomonadati</taxon>
        <taxon>Pseudomonadota</taxon>
        <taxon>Alphaproteobacteria</taxon>
        <taxon>Hyphomicrobiales</taxon>
        <taxon>Phyllobacteriaceae</taxon>
        <taxon>Mesorhizobium</taxon>
    </lineage>
</organism>
<reference evidence="2" key="1">
    <citation type="submission" date="2020-09" db="EMBL/GenBank/DDBJ databases">
        <title>Rhizobia associated with sainfoin plants.</title>
        <authorList>
            <person name="Asharfi S."/>
            <person name="Kuzmanovic N."/>
            <person name="Bunk B."/>
            <person name="Sproeer C."/>
            <person name="Becker M."/>
            <person name="Thuenen T."/>
        </authorList>
    </citation>
    <scope>NUCLEOTIDE SEQUENCE</scope>
    <source>
        <strain evidence="2">OM4</strain>
    </source>
</reference>
<evidence type="ECO:0000313" key="3">
    <source>
        <dbReference type="Proteomes" id="UP001058098"/>
    </source>
</evidence>
<dbReference type="EMBL" id="CP062229">
    <property type="protein sequence ID" value="UVC19290.1"/>
    <property type="molecule type" value="Genomic_DNA"/>
</dbReference>
<keyword evidence="3" id="KW-1185">Reference proteome</keyword>
<proteinExistence type="predicted"/>
<dbReference type="InterPro" id="IPR045489">
    <property type="entry name" value="DUF6429"/>
</dbReference>
<sequence>MDTDKIDSAVLGLLWLTLHEERRAWKGLDWDTLDRLHQKGLIANPQQASRRQNRELTRRLIPQQLRLASGPPDHRLAAVSRAADLQSKPAAGAAHGARFS</sequence>
<accession>A0ABY5R744</accession>
<evidence type="ECO:0000259" key="1">
    <source>
        <dbReference type="Pfam" id="PF20008"/>
    </source>
</evidence>
<name>A0ABY5R744_9HYPH</name>
<dbReference type="Pfam" id="PF20008">
    <property type="entry name" value="DUF6429"/>
    <property type="match status" value="1"/>
</dbReference>
<evidence type="ECO:0000313" key="2">
    <source>
        <dbReference type="EMBL" id="UVC19290.1"/>
    </source>
</evidence>
<dbReference type="Proteomes" id="UP001058098">
    <property type="component" value="Chromosome"/>
</dbReference>
<gene>
    <name evidence="2" type="ORF">IHQ72_08920</name>
</gene>
<feature type="domain" description="DUF6429" evidence="1">
    <location>
        <begin position="2"/>
        <end position="49"/>
    </location>
</feature>
<protein>
    <recommendedName>
        <fullName evidence="1">DUF6429 domain-containing protein</fullName>
    </recommendedName>
</protein>